<name>A0A0L7LQX5_OPEBR</name>
<dbReference type="Proteomes" id="UP000037510">
    <property type="component" value="Unassembled WGS sequence"/>
</dbReference>
<proteinExistence type="predicted"/>
<gene>
    <name evidence="1" type="ORF">OBRU01_03065</name>
</gene>
<dbReference type="AlphaFoldDB" id="A0A0L7LQX5"/>
<dbReference type="EMBL" id="JTDY01000300">
    <property type="protein sequence ID" value="KOB77809.1"/>
    <property type="molecule type" value="Genomic_DNA"/>
</dbReference>
<sequence length="195" mass="22101">MKCLRDIRTQGKRVTLLAHVGTPGNERADELAKNAALKKKTIADYSKVPISYIRGRIREESIIKWQARYDASSTGSVTRAFLPCVRSAKKILYDGGFIPTQVQVLTGHGGFASYLHRFKLKDSSSCECDPNLEETVWHLLCECPRYGRDRMELEIEIQQKLDKPALREILAHKKSRKPFLAFATRVALAAAIRNR</sequence>
<organism evidence="1 2">
    <name type="scientific">Operophtera brumata</name>
    <name type="common">Winter moth</name>
    <name type="synonym">Phalaena brumata</name>
    <dbReference type="NCBI Taxonomy" id="104452"/>
    <lineage>
        <taxon>Eukaryota</taxon>
        <taxon>Metazoa</taxon>
        <taxon>Ecdysozoa</taxon>
        <taxon>Arthropoda</taxon>
        <taxon>Hexapoda</taxon>
        <taxon>Insecta</taxon>
        <taxon>Pterygota</taxon>
        <taxon>Neoptera</taxon>
        <taxon>Endopterygota</taxon>
        <taxon>Lepidoptera</taxon>
        <taxon>Glossata</taxon>
        <taxon>Ditrysia</taxon>
        <taxon>Geometroidea</taxon>
        <taxon>Geometridae</taxon>
        <taxon>Larentiinae</taxon>
        <taxon>Operophtera</taxon>
    </lineage>
</organism>
<dbReference type="STRING" id="104452.A0A0L7LQX5"/>
<protein>
    <submittedName>
        <fullName evidence="1">Non-LTR retrotransposon CATS</fullName>
    </submittedName>
</protein>
<accession>A0A0L7LQX5</accession>
<evidence type="ECO:0000313" key="1">
    <source>
        <dbReference type="EMBL" id="KOB77809.1"/>
    </source>
</evidence>
<evidence type="ECO:0000313" key="2">
    <source>
        <dbReference type="Proteomes" id="UP000037510"/>
    </source>
</evidence>
<comment type="caution">
    <text evidence="1">The sequence shown here is derived from an EMBL/GenBank/DDBJ whole genome shotgun (WGS) entry which is preliminary data.</text>
</comment>
<reference evidence="1 2" key="1">
    <citation type="journal article" date="2015" name="Genome Biol. Evol.">
        <title>The genome of winter moth (Operophtera brumata) provides a genomic perspective on sexual dimorphism and phenology.</title>
        <authorList>
            <person name="Derks M.F."/>
            <person name="Smit S."/>
            <person name="Salis L."/>
            <person name="Schijlen E."/>
            <person name="Bossers A."/>
            <person name="Mateman C."/>
            <person name="Pijl A.S."/>
            <person name="de Ridder D."/>
            <person name="Groenen M.A."/>
            <person name="Visser M.E."/>
            <person name="Megens H.J."/>
        </authorList>
    </citation>
    <scope>NUCLEOTIDE SEQUENCE [LARGE SCALE GENOMIC DNA]</scope>
    <source>
        <strain evidence="1">WM2013NL</strain>
        <tissue evidence="1">Head and thorax</tissue>
    </source>
</reference>
<keyword evidence="2" id="KW-1185">Reference proteome</keyword>